<dbReference type="InterPro" id="IPR003439">
    <property type="entry name" value="ABC_transporter-like_ATP-bd"/>
</dbReference>
<dbReference type="Pfam" id="PF00005">
    <property type="entry name" value="ABC_tran"/>
    <property type="match status" value="2"/>
</dbReference>
<feature type="domain" description="ABC transporter" evidence="5">
    <location>
        <begin position="4"/>
        <end position="238"/>
    </location>
</feature>
<evidence type="ECO:0000256" key="3">
    <source>
        <dbReference type="ARBA" id="ARBA00022840"/>
    </source>
</evidence>
<dbReference type="InterPro" id="IPR027417">
    <property type="entry name" value="P-loop_NTPase"/>
</dbReference>
<dbReference type="GO" id="GO:0005524">
    <property type="term" value="F:ATP binding"/>
    <property type="evidence" value="ECO:0007669"/>
    <property type="project" value="UniProtKB-KW"/>
</dbReference>
<dbReference type="InterPro" id="IPR050611">
    <property type="entry name" value="ABCF"/>
</dbReference>
<dbReference type="PROSITE" id="PS50893">
    <property type="entry name" value="ABC_TRANSPORTER_2"/>
    <property type="match status" value="1"/>
</dbReference>
<keyword evidence="1" id="KW-0677">Repeat</keyword>
<evidence type="ECO:0000259" key="5">
    <source>
        <dbReference type="PROSITE" id="PS50893"/>
    </source>
</evidence>
<dbReference type="SUPFAM" id="SSF52540">
    <property type="entry name" value="P-loop containing nucleoside triphosphate hydrolases"/>
    <property type="match status" value="2"/>
</dbReference>
<evidence type="ECO:0000313" key="7">
    <source>
        <dbReference type="Proteomes" id="UP000031278"/>
    </source>
</evidence>
<evidence type="ECO:0000256" key="1">
    <source>
        <dbReference type="ARBA" id="ARBA00022737"/>
    </source>
</evidence>
<evidence type="ECO:0000256" key="2">
    <source>
        <dbReference type="ARBA" id="ARBA00022741"/>
    </source>
</evidence>
<evidence type="ECO:0000313" key="6">
    <source>
        <dbReference type="EMBL" id="KHT57949.1"/>
    </source>
</evidence>
<dbReference type="GO" id="GO:0003746">
    <property type="term" value="F:translation elongation factor activity"/>
    <property type="evidence" value="ECO:0007669"/>
    <property type="project" value="UniProtKB-KW"/>
</dbReference>
<sequence>MPALIAHQLAFQLDTGEWLFNNLNMSLNDKLTGLVGRNGVGKSVLLSLLLGKLVPTTGGVSCQGIIRHYSQQPSELLEGTQTVADFLGVSDKLAAIKAVEQGQCDAHYFDIIADDWEIATRTQQLLAELGLPASPEALCRDLSGGQLALLQLHKLFGSQADILLLDEPSNHLDARGRQWLIGQLQQFAGKVLVVSHDRALLRHVAGIYHLTSLGLQYYQGNYDAFYSQHTLKESALDRQITQLKSEQKKIERQQQVSKEKAQQRKAQGVRLRKSGSQPKILLDAMKNKAEQSQSAAAINQQNQLKRNQQKLSDLQQQQEAIKPRHLHLAEFGQHKKSTVLRLEGFVLPHGTKEPINLTLAQSERCYLFGVNGCGKSTLLKAIHHQAKMPAGLSSSRALPSGLMTVNVETEYLDQYFSLLSPDSTMLECLMSYCDGMSQSDARTLLAGIGFRRDSVYRQVAFLSGGEKMKLAILMVSHLPEQPLLLLDEPDNHLDIDAKQQLAQALNQYRGAFILVSHDRDFAQAISFDRTLALCLNQTN</sequence>
<evidence type="ECO:0000256" key="4">
    <source>
        <dbReference type="SAM" id="MobiDB-lite"/>
    </source>
</evidence>
<comment type="caution">
    <text evidence="6">The sequence shown here is derived from an EMBL/GenBank/DDBJ whole genome shotgun (WGS) entry which is preliminary data.</text>
</comment>
<gene>
    <name evidence="6" type="ORF">RJ45_26220</name>
</gene>
<accession>A0A0B9FPF7</accession>
<feature type="compositionally biased region" description="Basic and acidic residues" evidence="4">
    <location>
        <begin position="251"/>
        <end position="262"/>
    </location>
</feature>
<name>A0A0B9FPF7_9GAMM</name>
<protein>
    <submittedName>
        <fullName evidence="6">Elongation factor 3</fullName>
    </submittedName>
</protein>
<dbReference type="PANTHER" id="PTHR19211">
    <property type="entry name" value="ATP-BINDING TRANSPORT PROTEIN-RELATED"/>
    <property type="match status" value="1"/>
</dbReference>
<dbReference type="InterPro" id="IPR003593">
    <property type="entry name" value="AAA+_ATPase"/>
</dbReference>
<dbReference type="GO" id="GO:0016887">
    <property type="term" value="F:ATP hydrolysis activity"/>
    <property type="evidence" value="ECO:0007669"/>
    <property type="project" value="InterPro"/>
</dbReference>
<keyword evidence="2" id="KW-0547">Nucleotide-binding</keyword>
<dbReference type="EMBL" id="JWLZ01000229">
    <property type="protein sequence ID" value="KHT57949.1"/>
    <property type="molecule type" value="Genomic_DNA"/>
</dbReference>
<keyword evidence="6" id="KW-0648">Protein biosynthesis</keyword>
<dbReference type="AlphaFoldDB" id="A0A0B9FPF7"/>
<reference evidence="6 7" key="1">
    <citation type="submission" date="2014-12" db="EMBL/GenBank/DDBJ databases">
        <title>Genome sequencing of Photobacterium gaetbulicola AD005a.</title>
        <authorList>
            <person name="Adrian T.G.S."/>
            <person name="Chan K.G."/>
        </authorList>
    </citation>
    <scope>NUCLEOTIDE SEQUENCE [LARGE SCALE GENOMIC DNA]</scope>
    <source>
        <strain evidence="6 7">AD005a</strain>
    </source>
</reference>
<feature type="region of interest" description="Disordered" evidence="4">
    <location>
        <begin position="251"/>
        <end position="273"/>
    </location>
</feature>
<keyword evidence="3" id="KW-0067">ATP-binding</keyword>
<organism evidence="6 7">
    <name type="scientific">Photobacterium gaetbulicola</name>
    <dbReference type="NCBI Taxonomy" id="1295392"/>
    <lineage>
        <taxon>Bacteria</taxon>
        <taxon>Pseudomonadati</taxon>
        <taxon>Pseudomonadota</taxon>
        <taxon>Gammaproteobacteria</taxon>
        <taxon>Vibrionales</taxon>
        <taxon>Vibrionaceae</taxon>
        <taxon>Photobacterium</taxon>
    </lineage>
</organism>
<keyword evidence="6" id="KW-0251">Elongation factor</keyword>
<dbReference type="SMART" id="SM00382">
    <property type="entry name" value="AAA"/>
    <property type="match status" value="2"/>
</dbReference>
<proteinExistence type="predicted"/>
<dbReference type="Gene3D" id="3.40.50.300">
    <property type="entry name" value="P-loop containing nucleotide triphosphate hydrolases"/>
    <property type="match status" value="2"/>
</dbReference>
<dbReference type="Proteomes" id="UP000031278">
    <property type="component" value="Unassembled WGS sequence"/>
</dbReference>
<dbReference type="PANTHER" id="PTHR19211:SF6">
    <property type="entry name" value="BLL7188 PROTEIN"/>
    <property type="match status" value="1"/>
</dbReference>
<dbReference type="RefSeq" id="WP_039469859.1">
    <property type="nucleotide sequence ID" value="NZ_JWLZ01000229.1"/>
</dbReference>